<feature type="compositionally biased region" description="Basic and acidic residues" evidence="4">
    <location>
        <begin position="1112"/>
        <end position="1131"/>
    </location>
</feature>
<dbReference type="PANTHER" id="PTHR46524">
    <property type="entry name" value="CW-TYPE ZINC FINGER"/>
    <property type="match status" value="1"/>
</dbReference>
<gene>
    <name evidence="6" type="ORF">C2845_PM06G23680</name>
</gene>
<feature type="region of interest" description="Disordered" evidence="4">
    <location>
        <begin position="370"/>
        <end position="412"/>
    </location>
</feature>
<dbReference type="InterPro" id="IPR011124">
    <property type="entry name" value="Znf_CW"/>
</dbReference>
<feature type="region of interest" description="Disordered" evidence="4">
    <location>
        <begin position="1108"/>
        <end position="1165"/>
    </location>
</feature>
<evidence type="ECO:0000256" key="3">
    <source>
        <dbReference type="ARBA" id="ARBA00022833"/>
    </source>
</evidence>
<dbReference type="EMBL" id="PQIB02000009">
    <property type="protein sequence ID" value="RLN00810.1"/>
    <property type="molecule type" value="Genomic_DNA"/>
</dbReference>
<dbReference type="PROSITE" id="PS51050">
    <property type="entry name" value="ZF_CW"/>
    <property type="match status" value="1"/>
</dbReference>
<feature type="region of interest" description="Disordered" evidence="4">
    <location>
        <begin position="1002"/>
        <end position="1076"/>
    </location>
</feature>
<feature type="compositionally biased region" description="Basic residues" evidence="4">
    <location>
        <begin position="874"/>
        <end position="883"/>
    </location>
</feature>
<feature type="compositionally biased region" description="Basic and acidic residues" evidence="4">
    <location>
        <begin position="1034"/>
        <end position="1043"/>
    </location>
</feature>
<feature type="region of interest" description="Disordered" evidence="4">
    <location>
        <begin position="810"/>
        <end position="899"/>
    </location>
</feature>
<dbReference type="InterPro" id="IPR055300">
    <property type="entry name" value="CWZF3/5/7"/>
</dbReference>
<evidence type="ECO:0000313" key="6">
    <source>
        <dbReference type="EMBL" id="RLN00810.1"/>
    </source>
</evidence>
<keyword evidence="3" id="KW-0862">Zinc</keyword>
<sequence length="1470" mass="161645">MLGRRGDMGYEEGELELEEGEAALGGADGYGGYGYGYGNGGGGGQLVDADATTYIDEKVQKLLGHFRKKFDGPITLENLGSLYGRSGSFLPAYLAFPQYRNPADPLNHASASRSPYLPTEAAQKNHFVKTKLDSSRKNDYYQISNECNGNLSGQMLNRSINCSEQKAPKIRIKVNNNKSLARNTAAIYSGLGLDISPSSSTEDNLDGTAEAPVPEVLPDESPRTIFEIMTCHFIPGRHLLSPLTGNVMELRQKPKAMIKHEAPEFHVGKAELHRGRGQTASATLDIKDKNAKEVKYDEKKDRVPKFKSLKCRVNKPSAVNKGTMPHVQDVSDDTGSDFLLNKGTMPHVQDVSDDTGSDFLPTIIKTEHSVEGSEKFTGEISDQMQGSKKGPLKGHISDKNKDNKKEPSLDHGFSYKISYDSEEYNNQHSIGSSHLESIPSKTSSLERDKEKVVHVKEELSQYKSKEMRSLFSAESVDIMEGNVGRNYSELIKGKNKKISSSQAALSGKKLKFKAQKQLNEDRDRKSNGEDQDYALDHRIDLANSYPKDKSVKLEKKTISFGETDNKSGVGNGGELKISTLFDNKSDPLPLVYRNGTAESSTALTAPAPIVINEQWVCCDKCENWRLLPYGMNPDILPKKWRCSMQSWLPGMNSCKITEDETTRALRALYMVPAPENNIKDGGHDATAGIGAAIAPTFKGNMQYISISGKLKGSHDGANVGNTFDLADMSKPSKKPHFPSSRKPDGVDCFPKLKEKRKIAESSDKGEIVEKDQSNPMRISVGVDLDNLRASKKMKKESNDPVMKHQPLEFEISKSSPANVTLKDMQKRTGISPGMGKYGSSSSGKHSHGEDKGFSDGVIKTSDIENSGLPDSSIKKRKLKRRQSSQHDLDTGHSNADRNVKQNIIETIVVKKKPMPELKLSKTDRTAAHYRDTVAETDDDRISADKECLSEQHQENTYFQYPLLSESSTRRNACHVQTSTAATSSSSKVSNSHKCKAVFQEMRASPVESVSSSPLRTSDKNPLDRHRSYSWAEAENVHSQESGKKGSSCSNRNTAVGSDSDQAKAHVSGLFNGDTGHHVQNDRELLKDKQDLTNACLINKGSGLSIKNVQLNPERKVNRDALPLHDNRDHKQPTGRQNGKTPSHFDSNRSDHANLTYGNIKPDNIPHNDLKINPSTVKGNKQQQLLNNASNGDASYKENQIEKSVIENLETRKQVTVDGDASNLTNASVLLKEARDLKHLSKRLKGKGDDFESTSMCFEAGLKFLHVASLWEGPTVDSSKQGDSVQAMKLYSETGNLCVLCASEFERLKKMANAALAYKCVEVAFMKAAFFKHPGAIKDRHALQAASLMVPPAESPSSSASDIDNLNNQSTVAKAVSARGVYSPQIATNPISRNNHHLMGLLSYSEDTNNAFEGTRKSQNSFSAYLSGIGKGKVNGVSLVREVLDFSFHDVKGLLQLIRHSLECINHESVK</sequence>
<dbReference type="PANTHER" id="PTHR46524:SF2">
    <property type="entry name" value="CYSTEINE-TRYPTOPHAN DOMAIN-CONTAINING ZINC FINGER PROTEIN 5"/>
    <property type="match status" value="1"/>
</dbReference>
<feature type="compositionally biased region" description="Basic and acidic residues" evidence="4">
    <location>
        <begin position="1016"/>
        <end position="1026"/>
    </location>
</feature>
<comment type="caution">
    <text evidence="6">The sequence shown here is derived from an EMBL/GenBank/DDBJ whole genome shotgun (WGS) entry which is preliminary data.</text>
</comment>
<proteinExistence type="predicted"/>
<dbReference type="Gene3D" id="3.30.40.100">
    <property type="match status" value="1"/>
</dbReference>
<dbReference type="Pfam" id="PF07496">
    <property type="entry name" value="zf-CW"/>
    <property type="match status" value="1"/>
</dbReference>
<dbReference type="OrthoDB" id="757982at2759"/>
<feature type="compositionally biased region" description="Basic and acidic residues" evidence="4">
    <location>
        <begin position="395"/>
        <end position="409"/>
    </location>
</feature>
<dbReference type="Pfam" id="PF24756">
    <property type="entry name" value="THD_CWZF3-5-7"/>
    <property type="match status" value="1"/>
</dbReference>
<feature type="region of interest" description="Disordered" evidence="4">
    <location>
        <begin position="198"/>
        <end position="217"/>
    </location>
</feature>
<feature type="compositionally biased region" description="Low complexity" evidence="4">
    <location>
        <begin position="831"/>
        <end position="843"/>
    </location>
</feature>
<reference evidence="7" key="1">
    <citation type="journal article" date="2019" name="Nat. Commun.">
        <title>The genome of broomcorn millet.</title>
        <authorList>
            <person name="Zou C."/>
            <person name="Miki D."/>
            <person name="Li D."/>
            <person name="Tang Q."/>
            <person name="Xiao L."/>
            <person name="Rajput S."/>
            <person name="Deng P."/>
            <person name="Jia W."/>
            <person name="Huang R."/>
            <person name="Zhang M."/>
            <person name="Sun Y."/>
            <person name="Hu J."/>
            <person name="Fu X."/>
            <person name="Schnable P.S."/>
            <person name="Li F."/>
            <person name="Zhang H."/>
            <person name="Feng B."/>
            <person name="Zhu X."/>
            <person name="Liu R."/>
            <person name="Schnable J.C."/>
            <person name="Zhu J.-K."/>
            <person name="Zhang H."/>
        </authorList>
    </citation>
    <scope>NUCLEOTIDE SEQUENCE [LARGE SCALE GENOMIC DNA]</scope>
</reference>
<dbReference type="InterPro" id="IPR056406">
    <property type="entry name" value="THD_CWZF3/5/7"/>
</dbReference>
<feature type="compositionally biased region" description="Polar residues" evidence="4">
    <location>
        <begin position="427"/>
        <end position="443"/>
    </location>
</feature>
<feature type="compositionally biased region" description="Basic and acidic residues" evidence="4">
    <location>
        <begin position="884"/>
        <end position="899"/>
    </location>
</feature>
<evidence type="ECO:0000256" key="1">
    <source>
        <dbReference type="ARBA" id="ARBA00022723"/>
    </source>
</evidence>
<evidence type="ECO:0000313" key="7">
    <source>
        <dbReference type="Proteomes" id="UP000275267"/>
    </source>
</evidence>
<protein>
    <recommendedName>
        <fullName evidence="5">CW-type domain-containing protein</fullName>
    </recommendedName>
</protein>
<name>A0A3L6RDE5_PANMI</name>
<keyword evidence="1" id="KW-0479">Metal-binding</keyword>
<dbReference type="GO" id="GO:0008270">
    <property type="term" value="F:zinc ion binding"/>
    <property type="evidence" value="ECO:0007669"/>
    <property type="project" value="UniProtKB-KW"/>
</dbReference>
<feature type="compositionally biased region" description="Polar residues" evidence="4">
    <location>
        <begin position="1133"/>
        <end position="1144"/>
    </location>
</feature>
<keyword evidence="7" id="KW-1185">Reference proteome</keyword>
<evidence type="ECO:0000256" key="2">
    <source>
        <dbReference type="ARBA" id="ARBA00022771"/>
    </source>
</evidence>
<dbReference type="Proteomes" id="UP000275267">
    <property type="component" value="Unassembled WGS sequence"/>
</dbReference>
<keyword evidence="2" id="KW-0863">Zinc-finger</keyword>
<evidence type="ECO:0000259" key="5">
    <source>
        <dbReference type="PROSITE" id="PS51050"/>
    </source>
</evidence>
<feature type="region of interest" description="Disordered" evidence="4">
    <location>
        <begin position="427"/>
        <end position="449"/>
    </location>
</feature>
<evidence type="ECO:0000256" key="4">
    <source>
        <dbReference type="SAM" id="MobiDB-lite"/>
    </source>
</evidence>
<dbReference type="STRING" id="4540.A0A3L6RDE5"/>
<organism evidence="6 7">
    <name type="scientific">Panicum miliaceum</name>
    <name type="common">Proso millet</name>
    <name type="synonym">Broomcorn millet</name>
    <dbReference type="NCBI Taxonomy" id="4540"/>
    <lineage>
        <taxon>Eukaryota</taxon>
        <taxon>Viridiplantae</taxon>
        <taxon>Streptophyta</taxon>
        <taxon>Embryophyta</taxon>
        <taxon>Tracheophyta</taxon>
        <taxon>Spermatophyta</taxon>
        <taxon>Magnoliopsida</taxon>
        <taxon>Liliopsida</taxon>
        <taxon>Poales</taxon>
        <taxon>Poaceae</taxon>
        <taxon>PACMAD clade</taxon>
        <taxon>Panicoideae</taxon>
        <taxon>Panicodae</taxon>
        <taxon>Paniceae</taxon>
        <taxon>Panicinae</taxon>
        <taxon>Panicum</taxon>
        <taxon>Panicum sect. Panicum</taxon>
    </lineage>
</organism>
<feature type="compositionally biased region" description="Polar residues" evidence="4">
    <location>
        <begin position="1044"/>
        <end position="1059"/>
    </location>
</feature>
<accession>A0A3L6RDE5</accession>
<feature type="domain" description="CW-type" evidence="5">
    <location>
        <begin position="609"/>
        <end position="662"/>
    </location>
</feature>